<reference evidence="3" key="1">
    <citation type="journal article" date="2019" name="Int. J. Syst. Evol. Microbiol.">
        <title>The Global Catalogue of Microorganisms (GCM) 10K type strain sequencing project: providing services to taxonomists for standard genome sequencing and annotation.</title>
        <authorList>
            <consortium name="The Broad Institute Genomics Platform"/>
            <consortium name="The Broad Institute Genome Sequencing Center for Infectious Disease"/>
            <person name="Wu L."/>
            <person name="Ma J."/>
        </authorList>
    </citation>
    <scope>NUCLEOTIDE SEQUENCE [LARGE SCALE GENOMIC DNA]</scope>
    <source>
        <strain evidence="3">KCTC 42424</strain>
    </source>
</reference>
<keyword evidence="1" id="KW-0732">Signal</keyword>
<feature type="chain" id="PRO_5047027943" evidence="1">
    <location>
        <begin position="23"/>
        <end position="273"/>
    </location>
</feature>
<comment type="caution">
    <text evidence="2">The sequence shown here is derived from an EMBL/GenBank/DDBJ whole genome shotgun (WGS) entry which is preliminary data.</text>
</comment>
<sequence>MAFSFKPLLLSTLVLASASTQAHRLWILPDVTVLSGDNPAVTFDAAVSNSIFNFDHVALRTDGIRISAPDGSAVEPENVAKGKFRSVFDLSLDQPGSYRVFMTMQGMNAFWKDANGKRHMFPGRGKTASAEEILNAIPKDQEVRIVESYRRAETFVTAGAPSDNVQRIRGEGVELKASTHPNDLYAGESAQFALMLNGEPLKGADITLIKEGTRYRDSQNEIQLTSDKNGAFSINWQGAGRYFMEAEYKDANATKPATERSVSYTAVFEVLPD</sequence>
<organism evidence="2 3">
    <name type="scientific">Bacterioplanoides pacificum</name>
    <dbReference type="NCBI Taxonomy" id="1171596"/>
    <lineage>
        <taxon>Bacteria</taxon>
        <taxon>Pseudomonadati</taxon>
        <taxon>Pseudomonadota</taxon>
        <taxon>Gammaproteobacteria</taxon>
        <taxon>Oceanospirillales</taxon>
        <taxon>Oceanospirillaceae</taxon>
        <taxon>Bacterioplanoides</taxon>
    </lineage>
</organism>
<evidence type="ECO:0000256" key="1">
    <source>
        <dbReference type="SAM" id="SignalP"/>
    </source>
</evidence>
<keyword evidence="3" id="KW-1185">Reference proteome</keyword>
<accession>A0ABV7VRZ4</accession>
<dbReference type="Pfam" id="PF10670">
    <property type="entry name" value="DUF4198"/>
    <property type="match status" value="1"/>
</dbReference>
<dbReference type="Proteomes" id="UP001595722">
    <property type="component" value="Unassembled WGS sequence"/>
</dbReference>
<protein>
    <submittedName>
        <fullName evidence="2">DUF4198 domain-containing protein</fullName>
    </submittedName>
</protein>
<dbReference type="RefSeq" id="WP_376865518.1">
    <property type="nucleotide sequence ID" value="NZ_JBHRYB010000005.1"/>
</dbReference>
<feature type="signal peptide" evidence="1">
    <location>
        <begin position="1"/>
        <end position="22"/>
    </location>
</feature>
<dbReference type="EMBL" id="JBHRYB010000005">
    <property type="protein sequence ID" value="MFC3679748.1"/>
    <property type="molecule type" value="Genomic_DNA"/>
</dbReference>
<evidence type="ECO:0000313" key="3">
    <source>
        <dbReference type="Proteomes" id="UP001595722"/>
    </source>
</evidence>
<gene>
    <name evidence="2" type="ORF">ACFOMG_06445</name>
</gene>
<dbReference type="InterPro" id="IPR019613">
    <property type="entry name" value="DUF4198"/>
</dbReference>
<name>A0ABV7VRZ4_9GAMM</name>
<proteinExistence type="predicted"/>
<evidence type="ECO:0000313" key="2">
    <source>
        <dbReference type="EMBL" id="MFC3679748.1"/>
    </source>
</evidence>